<dbReference type="EMBL" id="OJIN01000054">
    <property type="protein sequence ID" value="SPD72657.1"/>
    <property type="molecule type" value="Genomic_DNA"/>
</dbReference>
<reference evidence="5" key="1">
    <citation type="submission" date="2018-01" db="EMBL/GenBank/DDBJ databases">
        <authorList>
            <person name="Regsiter A."/>
            <person name="William W."/>
        </authorList>
    </citation>
    <scope>NUCLEOTIDE SEQUENCE</scope>
    <source>
        <strain evidence="5">TRIP AH-1</strain>
    </source>
</reference>
<dbReference type="InterPro" id="IPR006558">
    <property type="entry name" value="LamG-like"/>
</dbReference>
<feature type="transmembrane region" description="Helical" evidence="3">
    <location>
        <begin position="39"/>
        <end position="60"/>
    </location>
</feature>
<organism evidence="5">
    <name type="scientific">uncultured Desulfobacterium sp</name>
    <dbReference type="NCBI Taxonomy" id="201089"/>
    <lineage>
        <taxon>Bacteria</taxon>
        <taxon>Pseudomonadati</taxon>
        <taxon>Thermodesulfobacteriota</taxon>
        <taxon>Desulfobacteria</taxon>
        <taxon>Desulfobacterales</taxon>
        <taxon>Desulfobacteriaceae</taxon>
        <taxon>Desulfobacterium</taxon>
        <taxon>environmental samples</taxon>
    </lineage>
</organism>
<gene>
    <name evidence="5" type="ORF">PITCH_A1470006</name>
</gene>
<dbReference type="Pfam" id="PF13385">
    <property type="entry name" value="Laminin_G_3"/>
    <property type="match status" value="1"/>
</dbReference>
<proteinExistence type="predicted"/>
<name>A0A445MT49_9BACT</name>
<keyword evidence="2" id="KW-1015">Disulfide bond</keyword>
<keyword evidence="3" id="KW-0472">Membrane</keyword>
<evidence type="ECO:0000256" key="1">
    <source>
        <dbReference type="ARBA" id="ARBA00022729"/>
    </source>
</evidence>
<keyword evidence="3" id="KW-0812">Transmembrane</keyword>
<dbReference type="SUPFAM" id="SSF49899">
    <property type="entry name" value="Concanavalin A-like lectins/glucanases"/>
    <property type="match status" value="1"/>
</dbReference>
<keyword evidence="3" id="KW-1133">Transmembrane helix</keyword>
<dbReference type="AlphaFoldDB" id="A0A445MT49"/>
<evidence type="ECO:0000256" key="2">
    <source>
        <dbReference type="ARBA" id="ARBA00023157"/>
    </source>
</evidence>
<dbReference type="InterPro" id="IPR013320">
    <property type="entry name" value="ConA-like_dom_sf"/>
</dbReference>
<dbReference type="Gene3D" id="2.60.120.200">
    <property type="match status" value="1"/>
</dbReference>
<dbReference type="PANTHER" id="PTHR47635:SF2">
    <property type="entry name" value="LAMG-LIKE JELLYROLL FOLD DOMAIN-CONTAINING PROTEIN"/>
    <property type="match status" value="1"/>
</dbReference>
<keyword evidence="1" id="KW-0732">Signal</keyword>
<evidence type="ECO:0000259" key="4">
    <source>
        <dbReference type="SMART" id="SM00560"/>
    </source>
</evidence>
<evidence type="ECO:0000256" key="3">
    <source>
        <dbReference type="SAM" id="Phobius"/>
    </source>
</evidence>
<feature type="domain" description="LamG-like jellyroll fold" evidence="4">
    <location>
        <begin position="127"/>
        <end position="277"/>
    </location>
</feature>
<dbReference type="PANTHER" id="PTHR47635">
    <property type="entry name" value="CUB DOMAIN-CONTAINING PROTEIN"/>
    <property type="match status" value="1"/>
</dbReference>
<sequence length="316" mass="34672">MMVNRASPAFERYNYTTRKVLITNHHLIEEGECKMKKNVIFLCVMALFFGSVSIASPALMDKLVAYYPFNGNANDGSGNGLNGTIYGATLAEDRFGNFNNAYYFDGVNNNIIELPSNEIKSLLDGSTAFTAAVWIYNDGPGDPYRNILRICDTGGDSRGLMFRIGASSMSGSYPNRLEVLLGTIGYQSQHIVSATDISTDYWMHLATVYDGSNLWLYIDGEAPSTIYRQGVETSNGVAQTGLLTMGNSPAYISAYNTENFNGKIDDIFIYDRALSASEINELYTAFNPVPIPSAGWLLGSGLIGLVGFRERIKKAF</sequence>
<accession>A0A445MT49</accession>
<dbReference type="SMART" id="SM00560">
    <property type="entry name" value="LamGL"/>
    <property type="match status" value="1"/>
</dbReference>
<evidence type="ECO:0000313" key="5">
    <source>
        <dbReference type="EMBL" id="SPD72657.1"/>
    </source>
</evidence>
<protein>
    <recommendedName>
        <fullName evidence="4">LamG-like jellyroll fold domain-containing protein</fullName>
    </recommendedName>
</protein>